<dbReference type="GO" id="GO:0016020">
    <property type="term" value="C:membrane"/>
    <property type="evidence" value="ECO:0007669"/>
    <property type="project" value="UniProtKB-SubCell"/>
</dbReference>
<evidence type="ECO:0000256" key="5">
    <source>
        <dbReference type="ARBA" id="ARBA00023180"/>
    </source>
</evidence>
<evidence type="ECO:0000256" key="2">
    <source>
        <dbReference type="ARBA" id="ARBA00022676"/>
    </source>
</evidence>
<keyword evidence="4" id="KW-0472">Membrane</keyword>
<dbReference type="WBParaSite" id="Pan_g20914.t1">
    <property type="protein sequence ID" value="Pan_g20914.t1"/>
    <property type="gene ID" value="Pan_g20914"/>
</dbReference>
<dbReference type="AlphaFoldDB" id="A0A7E4VIJ2"/>
<name>A0A7E4VIJ2_PANRE</name>
<dbReference type="GO" id="GO:0016757">
    <property type="term" value="F:glycosyltransferase activity"/>
    <property type="evidence" value="ECO:0007669"/>
    <property type="project" value="UniProtKB-KW"/>
</dbReference>
<dbReference type="PANTHER" id="PTHR46671">
    <property type="entry name" value="PROTEIN CBG11221"/>
    <property type="match status" value="1"/>
</dbReference>
<protein>
    <submittedName>
        <fullName evidence="7">Beta-1,3-galactosyl-O-glycosyl-glycoprotein beta-1,6-N-acetylglucosaminyltransferase 4</fullName>
    </submittedName>
</protein>
<reference evidence="7" key="2">
    <citation type="submission" date="2020-10" db="UniProtKB">
        <authorList>
            <consortium name="WormBaseParasite"/>
        </authorList>
    </citation>
    <scope>IDENTIFICATION</scope>
</reference>
<dbReference type="Proteomes" id="UP000492821">
    <property type="component" value="Unassembled WGS sequence"/>
</dbReference>
<sequence>MLKIVVCLIFVAAVVFFIYGNENLFATPVDYYSTKSIDSFKTQIQLIKVDSVETTTVHSKYSDDFHDRVHYVPLYIRHNLTANVDCAAYFVNNSAFNTKRVTLIDPVEYKTDCASIEARFGCPRKARSKEEAQFPIAFLRAVYKDYVFLETLFRAQYQPQNVYGFVLDSKSDKVFKKRIRNLAKCFPNVVVADQEFDIQSNGKNVTRAFVAGFKVLQKFDWRYAITLQNHDVVYKTNAELVRIFTAFGGANDIATGIRTARLPPNVTFTIENMKLFKNETRNQLAEPNQLQITKSLVEVSLSREAADYIIDVLNTSTLIENLEKSKYGMDEHFISTLNSNEGLDLPGGFTTKCFEKGIGTPHVTRKTIWIYGRRDAAHCRSKYFRHAICILGTEDLFYLVGKQRIVANKMMGEFDFGAVDCLMERVHNRSYGLVSSEREGVDLRVFEELRHVRYHKLRKANNGKRPPDFEC</sequence>
<evidence type="ECO:0000256" key="4">
    <source>
        <dbReference type="ARBA" id="ARBA00023136"/>
    </source>
</evidence>
<keyword evidence="6" id="KW-1185">Reference proteome</keyword>
<keyword evidence="5" id="KW-0325">Glycoprotein</keyword>
<accession>A0A7E4VIJ2</accession>
<evidence type="ECO:0000256" key="1">
    <source>
        <dbReference type="ARBA" id="ARBA00004606"/>
    </source>
</evidence>
<keyword evidence="3" id="KW-0808">Transferase</keyword>
<evidence type="ECO:0000256" key="3">
    <source>
        <dbReference type="ARBA" id="ARBA00022679"/>
    </source>
</evidence>
<comment type="subcellular location">
    <subcellularLocation>
        <location evidence="1">Membrane</location>
        <topology evidence="1">Single-pass type II membrane protein</topology>
    </subcellularLocation>
</comment>
<evidence type="ECO:0000313" key="6">
    <source>
        <dbReference type="Proteomes" id="UP000492821"/>
    </source>
</evidence>
<proteinExistence type="predicted"/>
<evidence type="ECO:0000313" key="7">
    <source>
        <dbReference type="WBParaSite" id="Pan_g20914.t1"/>
    </source>
</evidence>
<keyword evidence="2" id="KW-0328">Glycosyltransferase</keyword>
<organism evidence="6 7">
    <name type="scientific">Panagrellus redivivus</name>
    <name type="common">Microworm</name>
    <dbReference type="NCBI Taxonomy" id="6233"/>
    <lineage>
        <taxon>Eukaryota</taxon>
        <taxon>Metazoa</taxon>
        <taxon>Ecdysozoa</taxon>
        <taxon>Nematoda</taxon>
        <taxon>Chromadorea</taxon>
        <taxon>Rhabditida</taxon>
        <taxon>Tylenchina</taxon>
        <taxon>Panagrolaimomorpha</taxon>
        <taxon>Panagrolaimoidea</taxon>
        <taxon>Panagrolaimidae</taxon>
        <taxon>Panagrellus</taxon>
    </lineage>
</organism>
<dbReference type="Pfam" id="PF02485">
    <property type="entry name" value="Branch"/>
    <property type="match status" value="1"/>
</dbReference>
<dbReference type="PANTHER" id="PTHR46671:SF7">
    <property type="entry name" value="CORE-2_I-BRANCHING ENZYME"/>
    <property type="match status" value="1"/>
</dbReference>
<dbReference type="InterPro" id="IPR003406">
    <property type="entry name" value="Glyco_trans_14"/>
</dbReference>
<reference evidence="6" key="1">
    <citation type="journal article" date="2013" name="Genetics">
        <title>The draft genome and transcriptome of Panagrellus redivivus are shaped by the harsh demands of a free-living lifestyle.</title>
        <authorList>
            <person name="Srinivasan J."/>
            <person name="Dillman A.R."/>
            <person name="Macchietto M.G."/>
            <person name="Heikkinen L."/>
            <person name="Lakso M."/>
            <person name="Fracchia K.M."/>
            <person name="Antoshechkin I."/>
            <person name="Mortazavi A."/>
            <person name="Wong G."/>
            <person name="Sternberg P.W."/>
        </authorList>
    </citation>
    <scope>NUCLEOTIDE SEQUENCE [LARGE SCALE GENOMIC DNA]</scope>
    <source>
        <strain evidence="6">MT8872</strain>
    </source>
</reference>